<protein>
    <recommendedName>
        <fullName evidence="3">Molybdopterin synthase sulfur carrier subunit</fullName>
    </recommendedName>
</protein>
<dbReference type="SUPFAM" id="SSF54285">
    <property type="entry name" value="MoaD/ThiS"/>
    <property type="match status" value="1"/>
</dbReference>
<evidence type="ECO:0000256" key="3">
    <source>
        <dbReference type="ARBA" id="ARBA00024247"/>
    </source>
</evidence>
<accession>A0A942URK6</accession>
<name>A0A942URK6_9BACI</name>
<dbReference type="InterPro" id="IPR044672">
    <property type="entry name" value="MOCS2A"/>
</dbReference>
<dbReference type="PANTHER" id="PTHR33359">
    <property type="entry name" value="MOLYBDOPTERIN SYNTHASE SULFUR CARRIER SUBUNIT"/>
    <property type="match status" value="1"/>
</dbReference>
<dbReference type="InterPro" id="IPR012675">
    <property type="entry name" value="Beta-grasp_dom_sf"/>
</dbReference>
<dbReference type="AlphaFoldDB" id="A0A942URK6"/>
<gene>
    <name evidence="4" type="primary">moaD</name>
    <name evidence="4" type="ORF">KHA91_12125</name>
</gene>
<dbReference type="CDD" id="cd00754">
    <property type="entry name" value="Ubl_MoaD"/>
    <property type="match status" value="1"/>
</dbReference>
<dbReference type="Gene3D" id="3.10.20.30">
    <property type="match status" value="1"/>
</dbReference>
<dbReference type="NCBIfam" id="TIGR01682">
    <property type="entry name" value="moaD"/>
    <property type="match status" value="1"/>
</dbReference>
<dbReference type="Proteomes" id="UP000676456">
    <property type="component" value="Unassembled WGS sequence"/>
</dbReference>
<organism evidence="4 5">
    <name type="scientific">Lederbergia citrea</name>
    <dbReference type="NCBI Taxonomy" id="2833581"/>
    <lineage>
        <taxon>Bacteria</taxon>
        <taxon>Bacillati</taxon>
        <taxon>Bacillota</taxon>
        <taxon>Bacilli</taxon>
        <taxon>Bacillales</taxon>
        <taxon>Bacillaceae</taxon>
        <taxon>Lederbergia</taxon>
    </lineage>
</organism>
<dbReference type="GO" id="GO:0006777">
    <property type="term" value="P:Mo-molybdopterin cofactor biosynthetic process"/>
    <property type="evidence" value="ECO:0007669"/>
    <property type="project" value="InterPro"/>
</dbReference>
<proteinExistence type="inferred from homology"/>
<evidence type="ECO:0000256" key="1">
    <source>
        <dbReference type="ARBA" id="ARBA00022741"/>
    </source>
</evidence>
<dbReference type="Pfam" id="PF02597">
    <property type="entry name" value="ThiS"/>
    <property type="match status" value="1"/>
</dbReference>
<evidence type="ECO:0000313" key="4">
    <source>
        <dbReference type="EMBL" id="MBS4223493.1"/>
    </source>
</evidence>
<evidence type="ECO:0000313" key="5">
    <source>
        <dbReference type="Proteomes" id="UP000676456"/>
    </source>
</evidence>
<comment type="caution">
    <text evidence="4">The sequence shown here is derived from an EMBL/GenBank/DDBJ whole genome shotgun (WGS) entry which is preliminary data.</text>
</comment>
<dbReference type="InterPro" id="IPR016155">
    <property type="entry name" value="Mopterin_synth/thiamin_S_b"/>
</dbReference>
<dbReference type="InterPro" id="IPR003749">
    <property type="entry name" value="ThiS/MoaD-like"/>
</dbReference>
<comment type="similarity">
    <text evidence="2">Belongs to the MoaD family.</text>
</comment>
<dbReference type="EMBL" id="JAGYPN010000002">
    <property type="protein sequence ID" value="MBS4223493.1"/>
    <property type="molecule type" value="Genomic_DNA"/>
</dbReference>
<keyword evidence="1" id="KW-0547">Nucleotide-binding</keyword>
<dbReference type="GO" id="GO:1990133">
    <property type="term" value="C:molybdopterin adenylyltransferase complex"/>
    <property type="evidence" value="ECO:0007669"/>
    <property type="project" value="TreeGrafter"/>
</dbReference>
<dbReference type="PANTHER" id="PTHR33359:SF1">
    <property type="entry name" value="MOLYBDOPTERIN SYNTHASE SULFUR CARRIER SUBUNIT"/>
    <property type="match status" value="1"/>
</dbReference>
<dbReference type="GO" id="GO:0000166">
    <property type="term" value="F:nucleotide binding"/>
    <property type="evidence" value="ECO:0007669"/>
    <property type="project" value="UniProtKB-KW"/>
</dbReference>
<evidence type="ECO:0000256" key="2">
    <source>
        <dbReference type="ARBA" id="ARBA00024200"/>
    </source>
</evidence>
<sequence length="77" mass="8190">MNKVMLFAHLKEQAGSGELTVQASGKSVKELRDYLEAETSLGNLEGIMIAVNEEFATDEAIIQKGDDIALIPPVSGG</sequence>
<dbReference type="RefSeq" id="WP_213098496.1">
    <property type="nucleotide sequence ID" value="NZ_JAGYPH010000002.1"/>
</dbReference>
<keyword evidence="5" id="KW-1185">Reference proteome</keyword>
<reference evidence="4 5" key="1">
    <citation type="submission" date="2021-05" db="EMBL/GenBank/DDBJ databases">
        <title>Novel Bacillus species.</title>
        <authorList>
            <person name="Liu G."/>
        </authorList>
    </citation>
    <scope>NUCLEOTIDE SEQUENCE [LARGE SCALE GENOMIC DNA]</scope>
    <source>
        <strain evidence="4 5">FJAT-49682</strain>
    </source>
</reference>